<feature type="domain" description="Dipeptidylpeptidase IV N-terminal" evidence="19">
    <location>
        <begin position="118"/>
        <end position="503"/>
    </location>
</feature>
<accession>A0A835CY28</accession>
<comment type="subcellular location">
    <subcellularLocation>
        <location evidence="15">Endomembrane system</location>
        <topology evidence="15">Single-pass membrane protein</topology>
    </subcellularLocation>
    <subcellularLocation>
        <location evidence="1">Membrane</location>
        <topology evidence="1">Single-pass type II membrane protein</topology>
    </subcellularLocation>
    <subcellularLocation>
        <location evidence="2">Secreted</location>
    </subcellularLocation>
</comment>
<feature type="transmembrane region" description="Helical" evidence="17">
    <location>
        <begin position="20"/>
        <end position="44"/>
    </location>
</feature>
<dbReference type="GO" id="GO:0005886">
    <property type="term" value="C:plasma membrane"/>
    <property type="evidence" value="ECO:0007669"/>
    <property type="project" value="TreeGrafter"/>
</dbReference>
<sequence>MQQENEFKMEGIKLTYSKKFLIIGLLIITVLFLLFVGIIVLFHFNNNTVGYKKSGITINELAQGQFYIKLFNGTWIDDNQILFKDEDGNLLIYEIDKSQSSVLINSTIASDFDEFEISADNEYALLSKNVKEDYEVFNSIECRVINLSTFDETLLTINNSTNHQHARWTPEGNGLIVVHKNNIFYLPKIEHEDFYQITKSGRDNLIYNGVCDPSYTADSSKWETVIWLSPSGKSMAFGYFDDSKIKKINIPYYGNLNDDLTYQYPWLNSFHYSKAGSIIPVSKLFYVDLELVANSDGKNIKLIRIKQPNKLAINNTILNDVEFPTENIITINWKNRIQNESYIVAYNIEKSIDKIVFKNYQKNGWIIENGAPHFINNATEFLIILPQKQIDNDYWNHLAIVKINKTDGNTVTNNLTSGRFVVTEIIGWDEKKSLVYYLATVSDDPSQQQFYRLSTLDIDPKPECLSCNIKSKNKASACLYNEASMSPFNERFVLTCGGPDVPHISIYNSNDSTEITTWMDNLKIAKLINEKAQPIEMKLKVPISADFKADVKLLIPPDADLNGSIKYPLIIYVYAGPESFQVTEEFKVDWGTYLVTNKNFIYAVIDGRGSGRRSSSMLFSVYKNLGTFEIYDQINVTRYLQNKLPFIDEKKTAIWGWSYGGYAAGMSMALDKKNTFKCGISVAPVTDWRLYNSEYTENYMGLPTLDDNFNGYEQAQLINKAKNIKSNSYYLIHGTFDDNVHYQNSLLLADELEKNNIIFRQQIYTNENHDINNLAAHLYLSMENFLNDCLN</sequence>
<dbReference type="InterPro" id="IPR001375">
    <property type="entry name" value="Peptidase_S9_cat"/>
</dbReference>
<evidence type="ECO:0000256" key="1">
    <source>
        <dbReference type="ARBA" id="ARBA00004606"/>
    </source>
</evidence>
<evidence type="ECO:0000256" key="14">
    <source>
        <dbReference type="ARBA" id="ARBA00023180"/>
    </source>
</evidence>
<dbReference type="PANTHER" id="PTHR11731">
    <property type="entry name" value="PROTEASE FAMILY S9B,C DIPEPTIDYL-PEPTIDASE IV-RELATED"/>
    <property type="match status" value="1"/>
</dbReference>
<keyword evidence="10" id="KW-0720">Serine protease</keyword>
<reference evidence="20 21" key="1">
    <citation type="submission" date="2020-08" db="EMBL/GenBank/DDBJ databases">
        <title>Aphidius gifuensis genome sequencing and assembly.</title>
        <authorList>
            <person name="Du Z."/>
        </authorList>
    </citation>
    <scope>NUCLEOTIDE SEQUENCE [LARGE SCALE GENOMIC DNA]</scope>
    <source>
        <strain evidence="20">YNYX2018</strain>
        <tissue evidence="20">Adults</tissue>
    </source>
</reference>
<dbReference type="GO" id="GO:0004177">
    <property type="term" value="F:aminopeptidase activity"/>
    <property type="evidence" value="ECO:0007669"/>
    <property type="project" value="UniProtKB-KW"/>
</dbReference>
<evidence type="ECO:0000256" key="10">
    <source>
        <dbReference type="ARBA" id="ARBA00022825"/>
    </source>
</evidence>
<organism evidence="20 21">
    <name type="scientific">Aphidius gifuensis</name>
    <name type="common">Parasitoid wasp</name>
    <dbReference type="NCBI Taxonomy" id="684658"/>
    <lineage>
        <taxon>Eukaryota</taxon>
        <taxon>Metazoa</taxon>
        <taxon>Ecdysozoa</taxon>
        <taxon>Arthropoda</taxon>
        <taxon>Hexapoda</taxon>
        <taxon>Insecta</taxon>
        <taxon>Pterygota</taxon>
        <taxon>Neoptera</taxon>
        <taxon>Endopterygota</taxon>
        <taxon>Hymenoptera</taxon>
        <taxon>Apocrita</taxon>
        <taxon>Ichneumonoidea</taxon>
        <taxon>Braconidae</taxon>
        <taxon>Aphidiinae</taxon>
        <taxon>Aphidius</taxon>
    </lineage>
</organism>
<gene>
    <name evidence="20" type="ORF">HCN44_009441</name>
</gene>
<evidence type="ECO:0000256" key="2">
    <source>
        <dbReference type="ARBA" id="ARBA00004613"/>
    </source>
</evidence>
<keyword evidence="21" id="KW-1185">Reference proteome</keyword>
<dbReference type="FunFam" id="3.40.50.1820:FF:000003">
    <property type="entry name" value="Dipeptidyl peptidase 4"/>
    <property type="match status" value="1"/>
</dbReference>
<keyword evidence="7 17" id="KW-0812">Transmembrane</keyword>
<evidence type="ECO:0000313" key="21">
    <source>
        <dbReference type="Proteomes" id="UP000639338"/>
    </source>
</evidence>
<evidence type="ECO:0000256" key="6">
    <source>
        <dbReference type="ARBA" id="ARBA00022670"/>
    </source>
</evidence>
<dbReference type="PANTHER" id="PTHR11731:SF200">
    <property type="entry name" value="DIPEPTIDYL PEPTIDASE 10, ISOFORM B"/>
    <property type="match status" value="1"/>
</dbReference>
<evidence type="ECO:0000256" key="15">
    <source>
        <dbReference type="ARBA" id="ARBA00037847"/>
    </source>
</evidence>
<feature type="domain" description="Peptidase S9 prolyl oligopeptidase catalytic" evidence="18">
    <location>
        <begin position="587"/>
        <end position="791"/>
    </location>
</feature>
<name>A0A835CY28_APHGI</name>
<evidence type="ECO:0000256" key="17">
    <source>
        <dbReference type="SAM" id="Phobius"/>
    </source>
</evidence>
<evidence type="ECO:0000256" key="9">
    <source>
        <dbReference type="ARBA" id="ARBA00022801"/>
    </source>
</evidence>
<dbReference type="GO" id="GO:0008239">
    <property type="term" value="F:dipeptidyl-peptidase activity"/>
    <property type="evidence" value="ECO:0007669"/>
    <property type="project" value="TreeGrafter"/>
</dbReference>
<protein>
    <recommendedName>
        <fullName evidence="16">Venom dipeptidyl peptidase 4</fullName>
    </recommendedName>
</protein>
<dbReference type="Gene3D" id="3.40.50.1820">
    <property type="entry name" value="alpha/beta hydrolase"/>
    <property type="match status" value="1"/>
</dbReference>
<keyword evidence="11" id="KW-0735">Signal-anchor</keyword>
<evidence type="ECO:0000256" key="3">
    <source>
        <dbReference type="ARBA" id="ARBA00010036"/>
    </source>
</evidence>
<dbReference type="GO" id="GO:0012505">
    <property type="term" value="C:endomembrane system"/>
    <property type="evidence" value="ECO:0007669"/>
    <property type="project" value="UniProtKB-SubCell"/>
</dbReference>
<evidence type="ECO:0000259" key="18">
    <source>
        <dbReference type="Pfam" id="PF00326"/>
    </source>
</evidence>
<dbReference type="Proteomes" id="UP000639338">
    <property type="component" value="Unassembled WGS sequence"/>
</dbReference>
<evidence type="ECO:0000256" key="4">
    <source>
        <dbReference type="ARBA" id="ARBA00022438"/>
    </source>
</evidence>
<comment type="caution">
    <text evidence="20">The sequence shown here is derived from an EMBL/GenBank/DDBJ whole genome shotgun (WGS) entry which is preliminary data.</text>
</comment>
<dbReference type="InterPro" id="IPR002469">
    <property type="entry name" value="Peptidase_S9B_N"/>
</dbReference>
<dbReference type="InterPro" id="IPR029058">
    <property type="entry name" value="AB_hydrolase_fold"/>
</dbReference>
<comment type="similarity">
    <text evidence="3">Belongs to the peptidase S9B family. DPPIV subfamily.</text>
</comment>
<keyword evidence="6" id="KW-0645">Protease</keyword>
<keyword evidence="14" id="KW-0325">Glycoprotein</keyword>
<dbReference type="Pfam" id="PF00326">
    <property type="entry name" value="Peptidase_S9"/>
    <property type="match status" value="1"/>
</dbReference>
<dbReference type="InterPro" id="IPR050278">
    <property type="entry name" value="Serine_Prot_S9B/DPPIV"/>
</dbReference>
<evidence type="ECO:0000256" key="5">
    <source>
        <dbReference type="ARBA" id="ARBA00022525"/>
    </source>
</evidence>
<keyword evidence="12 17" id="KW-1133">Transmembrane helix</keyword>
<evidence type="ECO:0000256" key="7">
    <source>
        <dbReference type="ARBA" id="ARBA00022692"/>
    </source>
</evidence>
<evidence type="ECO:0000256" key="11">
    <source>
        <dbReference type="ARBA" id="ARBA00022968"/>
    </source>
</evidence>
<keyword evidence="4" id="KW-0031">Aminopeptidase</keyword>
<evidence type="ECO:0000256" key="8">
    <source>
        <dbReference type="ARBA" id="ARBA00022729"/>
    </source>
</evidence>
<dbReference type="OrthoDB" id="16520at2759"/>
<dbReference type="Pfam" id="PF00930">
    <property type="entry name" value="DPPIV_N"/>
    <property type="match status" value="1"/>
</dbReference>
<dbReference type="GO" id="GO:0006508">
    <property type="term" value="P:proteolysis"/>
    <property type="evidence" value="ECO:0007669"/>
    <property type="project" value="UniProtKB-KW"/>
</dbReference>
<dbReference type="SUPFAM" id="SSF53474">
    <property type="entry name" value="alpha/beta-Hydrolases"/>
    <property type="match status" value="1"/>
</dbReference>
<keyword evidence="5" id="KW-0964">Secreted</keyword>
<proteinExistence type="inferred from homology"/>
<evidence type="ECO:0000256" key="13">
    <source>
        <dbReference type="ARBA" id="ARBA00023136"/>
    </source>
</evidence>
<dbReference type="AlphaFoldDB" id="A0A835CY28"/>
<evidence type="ECO:0000259" key="19">
    <source>
        <dbReference type="Pfam" id="PF00930"/>
    </source>
</evidence>
<keyword evidence="9" id="KW-0378">Hydrolase</keyword>
<evidence type="ECO:0000256" key="16">
    <source>
        <dbReference type="ARBA" id="ARBA00072929"/>
    </source>
</evidence>
<dbReference type="GO" id="GO:0008236">
    <property type="term" value="F:serine-type peptidase activity"/>
    <property type="evidence" value="ECO:0007669"/>
    <property type="project" value="UniProtKB-KW"/>
</dbReference>
<dbReference type="SUPFAM" id="SSF82171">
    <property type="entry name" value="DPP6 N-terminal domain-like"/>
    <property type="match status" value="1"/>
</dbReference>
<dbReference type="Gene3D" id="2.140.10.30">
    <property type="entry name" value="Dipeptidylpeptidase IV, N-terminal domain"/>
    <property type="match status" value="1"/>
</dbReference>
<dbReference type="EMBL" id="JACMRX010000001">
    <property type="protein sequence ID" value="KAF7998043.1"/>
    <property type="molecule type" value="Genomic_DNA"/>
</dbReference>
<keyword evidence="13 17" id="KW-0472">Membrane</keyword>
<evidence type="ECO:0000256" key="12">
    <source>
        <dbReference type="ARBA" id="ARBA00022989"/>
    </source>
</evidence>
<dbReference type="GO" id="GO:0005576">
    <property type="term" value="C:extracellular region"/>
    <property type="evidence" value="ECO:0007669"/>
    <property type="project" value="UniProtKB-SubCell"/>
</dbReference>
<evidence type="ECO:0000313" key="20">
    <source>
        <dbReference type="EMBL" id="KAF7998043.1"/>
    </source>
</evidence>
<keyword evidence="8" id="KW-0732">Signal</keyword>